<evidence type="ECO:0000256" key="5">
    <source>
        <dbReference type="ARBA" id="ARBA00023203"/>
    </source>
</evidence>
<feature type="region of interest" description="Actin-binding" evidence="6">
    <location>
        <begin position="837"/>
        <end position="859"/>
    </location>
</feature>
<keyword evidence="4 6" id="KW-0505">Motor protein</keyword>
<keyword evidence="1 6" id="KW-0547">Nucleotide-binding</keyword>
<gene>
    <name evidence="9" type="ORF">ACHAXA_001003</name>
</gene>
<keyword evidence="3 6" id="KW-0518">Myosin</keyword>
<keyword evidence="5 6" id="KW-0009">Actin-binding</keyword>
<dbReference type="PROSITE" id="PS51456">
    <property type="entry name" value="MYOSIN_MOTOR"/>
    <property type="match status" value="1"/>
</dbReference>
<dbReference type="SMART" id="SM00242">
    <property type="entry name" value="MYSc"/>
    <property type="match status" value="1"/>
</dbReference>
<feature type="region of interest" description="Disordered" evidence="7">
    <location>
        <begin position="138"/>
        <end position="166"/>
    </location>
</feature>
<dbReference type="GO" id="GO:0016459">
    <property type="term" value="C:myosin complex"/>
    <property type="evidence" value="ECO:0007669"/>
    <property type="project" value="UniProtKB-KW"/>
</dbReference>
<dbReference type="Gene3D" id="1.20.58.530">
    <property type="match status" value="1"/>
</dbReference>
<accession>A0ABD3SEC9</accession>
<evidence type="ECO:0000256" key="7">
    <source>
        <dbReference type="SAM" id="MobiDB-lite"/>
    </source>
</evidence>
<dbReference type="Proteomes" id="UP001530377">
    <property type="component" value="Unassembled WGS sequence"/>
</dbReference>
<dbReference type="Gene3D" id="1.20.120.720">
    <property type="entry name" value="Myosin VI head, motor domain, U50 subdomain"/>
    <property type="match status" value="1"/>
</dbReference>
<name>A0ABD3SEC9_9STRA</name>
<organism evidence="9 10">
    <name type="scientific">Cyclostephanos tholiformis</name>
    <dbReference type="NCBI Taxonomy" id="382380"/>
    <lineage>
        <taxon>Eukaryota</taxon>
        <taxon>Sar</taxon>
        <taxon>Stramenopiles</taxon>
        <taxon>Ochrophyta</taxon>
        <taxon>Bacillariophyta</taxon>
        <taxon>Coscinodiscophyceae</taxon>
        <taxon>Thalassiosirophycidae</taxon>
        <taxon>Stephanodiscales</taxon>
        <taxon>Stephanodiscaceae</taxon>
        <taxon>Cyclostephanos</taxon>
    </lineage>
</organism>
<feature type="region of interest" description="Disordered" evidence="7">
    <location>
        <begin position="290"/>
        <end position="313"/>
    </location>
</feature>
<dbReference type="Gene3D" id="1.20.5.4820">
    <property type="match status" value="1"/>
</dbReference>
<evidence type="ECO:0000313" key="9">
    <source>
        <dbReference type="EMBL" id="KAL3822738.1"/>
    </source>
</evidence>
<dbReference type="InterPro" id="IPR001609">
    <property type="entry name" value="Myosin_head_motor_dom-like"/>
</dbReference>
<keyword evidence="10" id="KW-1185">Reference proteome</keyword>
<dbReference type="GO" id="GO:0003779">
    <property type="term" value="F:actin binding"/>
    <property type="evidence" value="ECO:0007669"/>
    <property type="project" value="UniProtKB-KW"/>
</dbReference>
<comment type="similarity">
    <text evidence="6">Belongs to the TRAFAC class myosin-kinesin ATPase superfamily. Myosin family.</text>
</comment>
<dbReference type="Gene3D" id="1.10.10.820">
    <property type="match status" value="1"/>
</dbReference>
<evidence type="ECO:0000313" key="10">
    <source>
        <dbReference type="Proteomes" id="UP001530377"/>
    </source>
</evidence>
<keyword evidence="2 6" id="KW-0067">ATP-binding</keyword>
<evidence type="ECO:0000256" key="1">
    <source>
        <dbReference type="ARBA" id="ARBA00022741"/>
    </source>
</evidence>
<evidence type="ECO:0000259" key="8">
    <source>
        <dbReference type="PROSITE" id="PS51456"/>
    </source>
</evidence>
<dbReference type="PANTHER" id="PTHR13140:SF845">
    <property type="entry name" value="MYOSIN-LIKE PROTEIN"/>
    <property type="match status" value="1"/>
</dbReference>
<dbReference type="CDD" id="cd00124">
    <property type="entry name" value="MYSc"/>
    <property type="match status" value="1"/>
</dbReference>
<dbReference type="PROSITE" id="PS50096">
    <property type="entry name" value="IQ"/>
    <property type="match status" value="1"/>
</dbReference>
<dbReference type="GO" id="GO:0005524">
    <property type="term" value="F:ATP binding"/>
    <property type="evidence" value="ECO:0007669"/>
    <property type="project" value="UniProtKB-UniRule"/>
</dbReference>
<evidence type="ECO:0000256" key="3">
    <source>
        <dbReference type="ARBA" id="ARBA00023123"/>
    </source>
</evidence>
<protein>
    <recommendedName>
        <fullName evidence="8">Myosin motor domain-containing protein</fullName>
    </recommendedName>
</protein>
<dbReference type="InterPro" id="IPR036961">
    <property type="entry name" value="Kinesin_motor_dom_sf"/>
</dbReference>
<dbReference type="PANTHER" id="PTHR13140">
    <property type="entry name" value="MYOSIN"/>
    <property type="match status" value="1"/>
</dbReference>
<dbReference type="GO" id="GO:0003774">
    <property type="term" value="F:cytoskeletal motor activity"/>
    <property type="evidence" value="ECO:0007669"/>
    <property type="project" value="UniProtKB-UniRule"/>
</dbReference>
<evidence type="ECO:0000256" key="4">
    <source>
        <dbReference type="ARBA" id="ARBA00023175"/>
    </source>
</evidence>
<feature type="region of interest" description="Disordered" evidence="7">
    <location>
        <begin position="989"/>
        <end position="1008"/>
    </location>
</feature>
<comment type="caution">
    <text evidence="9">The sequence shown here is derived from an EMBL/GenBank/DDBJ whole genome shotgun (WGS) entry which is preliminary data.</text>
</comment>
<sequence length="1155" mass="127525">MNVWVNDAIISAALADCAGSDIVPSESNLSSNSSLDGFSSSRRSAWTWVESTVISGSAQELFGVVRRNGRIAASSAAASSRADDDGVAALLTICVIDPDSEHHGKIVDIARRHLGAVDVGMGDGGGMSSDGGGMMMRGILPSNSRGGNNENYDVGGGDSSSNDDDHLLPSDLTQLTHLHEPAVVNCLHRRYKLSGWKMYTSSGPILIAINPCRNVPGLYDDAAMRMYWRWGERLANGASSSHSTPPRSRSARGSSAPPSGDEIESAPPPHVFAVADSAYRGMMRGLDFARNGGGGILREEKEDGEEGDGNRGHVANQSVLVSGESGAGKTVTTKYIMQYLAALSKKVDNNANNHHYPAAATTTGRGGGEMKSTIEQRVLQSNAILEAFGNARTLRNDNSSRFGKFIELRFTSRGRLSGASIDTYLLEKARLVGHTPGERTYHIFYEVLARGSLTSSERKGLFINDASASDFALTTPSGGEDKSKLMHNGYDDHAKMFVEVRTAMNTIGFGKPEQMEIVQAVCGLLHLSNLTRPGAFLDANDGEECALDKANPSLDPALRLLGVSYKALNASVTTVQFKAMDELVKKNLNASQAVRAVQALIKGAYDSIFSILVDRINSCIVGPSVDEEVAAEGDGAFIGLLDIFGFESFKKNSFEQLCINFCNESLQQQFNRFVFKLEQQEYMREGINWDMIEFEDNQDVLELIQKKHGGILTMLDEQCKLGMRCNDKTFVSALYNTHLSTSKRFSANKKQQSQGKFSINHYAGVVEYDTTGFMEKNKDEMPMEASELFSNSTCAFIRNVAQNISSKMNGSQQDSKRNIMKSSISRISVGGQFSSQLHKLRRRIDETHPHYVRCLKPNDQLQPERIDLNIVVDQLRCGGILEAIRVSRAGFPHRYTFDHFYDRFGILSSALTSNGDIKRSQRPRIARKLNRGEHPATPAKRIFHVTKKQRIDPKKSCETLVKVIARWILVERNKNKTVDSEEKAEDSSCPRSFWKSQSPQKLQRGKIHSTSDCSEAGIQLGATKVFLLQDTFDSIERLRGQILASKATKISSLVRMYLARRTYLAVLRSFRESTNRKKLRGGSIPPFETKTEDNSETHRFDINLELFRSKSSFDRADSFATSEHVYEWISIGHGRFVKRDSSMVSQAFDPDCISL</sequence>
<dbReference type="InterPro" id="IPR027417">
    <property type="entry name" value="P-loop_NTPase"/>
</dbReference>
<evidence type="ECO:0000256" key="2">
    <source>
        <dbReference type="ARBA" id="ARBA00022840"/>
    </source>
</evidence>
<dbReference type="Gene3D" id="3.40.850.10">
    <property type="entry name" value="Kinesin motor domain"/>
    <property type="match status" value="1"/>
</dbReference>
<feature type="binding site" evidence="6">
    <location>
        <begin position="323"/>
        <end position="330"/>
    </location>
    <ligand>
        <name>ATP</name>
        <dbReference type="ChEBI" id="CHEBI:30616"/>
    </ligand>
</feature>
<dbReference type="PRINTS" id="PR00193">
    <property type="entry name" value="MYOSINHEAVY"/>
</dbReference>
<evidence type="ECO:0000256" key="6">
    <source>
        <dbReference type="PROSITE-ProRule" id="PRU00782"/>
    </source>
</evidence>
<dbReference type="Pfam" id="PF00063">
    <property type="entry name" value="Myosin_head"/>
    <property type="match status" value="2"/>
</dbReference>
<feature type="compositionally biased region" description="Low complexity" evidence="7">
    <location>
        <begin position="238"/>
        <end position="260"/>
    </location>
</feature>
<proteinExistence type="inferred from homology"/>
<dbReference type="SUPFAM" id="SSF52540">
    <property type="entry name" value="P-loop containing nucleoside triphosphate hydrolases"/>
    <property type="match status" value="1"/>
</dbReference>
<feature type="compositionally biased region" description="Polar residues" evidence="7">
    <location>
        <begin position="141"/>
        <end position="151"/>
    </location>
</feature>
<reference evidence="9 10" key="1">
    <citation type="submission" date="2024-10" db="EMBL/GenBank/DDBJ databases">
        <title>Updated reference genomes for cyclostephanoid diatoms.</title>
        <authorList>
            <person name="Roberts W.R."/>
            <person name="Alverson A.J."/>
        </authorList>
    </citation>
    <scope>NUCLEOTIDE SEQUENCE [LARGE SCALE GENOMIC DNA]</scope>
    <source>
        <strain evidence="9 10">AJA228-03</strain>
    </source>
</reference>
<feature type="domain" description="Myosin motor" evidence="8">
    <location>
        <begin position="167"/>
        <end position="1040"/>
    </location>
</feature>
<feature type="region of interest" description="Disordered" evidence="7">
    <location>
        <begin position="236"/>
        <end position="269"/>
    </location>
</feature>
<dbReference type="AlphaFoldDB" id="A0ABD3SEC9"/>
<dbReference type="EMBL" id="JALLPB020000057">
    <property type="protein sequence ID" value="KAL3822738.1"/>
    <property type="molecule type" value="Genomic_DNA"/>
</dbReference>